<sequence length="255" mass="27883">MKRSPTCRSASPAGFSLIELLVAVAVLALMTLMLGQLFSTVNTTWLGGQARVDNFSKSRVLLDLLSEDLRKGVYRSDICSFPNSDIALYTQRAGFAKGATNLRDISLVTYSLQPDTTLQRADYAVTFANTAGITFGNTNSLPETANAVARDTVSGVLGFRVLFLGTNGSLSSTYNVTNGLRGFAVGLAVVDQRTLEKLSAAQLQKLQSDLHDKVSGTNSIRADWQHYMDSQLPWDSYPRDLGRGIKIFERYVPLR</sequence>
<dbReference type="InterPro" id="IPR012902">
    <property type="entry name" value="N_methyl_site"/>
</dbReference>
<keyword evidence="1" id="KW-1133">Transmembrane helix</keyword>
<dbReference type="PROSITE" id="PS00409">
    <property type="entry name" value="PROKAR_NTER_METHYL"/>
    <property type="match status" value="1"/>
</dbReference>
<evidence type="ECO:0000313" key="2">
    <source>
        <dbReference type="EMBL" id="GAT32876.1"/>
    </source>
</evidence>
<organism evidence="2 3">
    <name type="scientific">Terrimicrobium sacchariphilum</name>
    <dbReference type="NCBI Taxonomy" id="690879"/>
    <lineage>
        <taxon>Bacteria</taxon>
        <taxon>Pseudomonadati</taxon>
        <taxon>Verrucomicrobiota</taxon>
        <taxon>Terrimicrobiia</taxon>
        <taxon>Terrimicrobiales</taxon>
        <taxon>Terrimicrobiaceae</taxon>
        <taxon>Terrimicrobium</taxon>
    </lineage>
</organism>
<gene>
    <name evidence="2" type="ORF">TSACC_21278</name>
</gene>
<dbReference type="RefSeq" id="WP_084400270.1">
    <property type="nucleotide sequence ID" value="NZ_BDCO01000002.1"/>
</dbReference>
<proteinExistence type="predicted"/>
<reference evidence="3" key="1">
    <citation type="journal article" date="2017" name="Genome Announc.">
        <title>Draft Genome Sequence of Terrimicrobium sacchariphilum NM-5T, a Facultative Anaerobic Soil Bacterium of the Class Spartobacteria.</title>
        <authorList>
            <person name="Qiu Y.L."/>
            <person name="Tourlousse D.M."/>
            <person name="Matsuura N."/>
            <person name="Ohashi A."/>
            <person name="Sekiguchi Y."/>
        </authorList>
    </citation>
    <scope>NUCLEOTIDE SEQUENCE [LARGE SCALE GENOMIC DNA]</scope>
    <source>
        <strain evidence="3">NM-5</strain>
    </source>
</reference>
<protein>
    <submittedName>
        <fullName evidence="2">Prepilin-type N-terminal cleavage/methylation domain-containing protein</fullName>
    </submittedName>
</protein>
<keyword evidence="3" id="KW-1185">Reference proteome</keyword>
<name>A0A146G8A7_TERSA</name>
<dbReference type="Proteomes" id="UP000076023">
    <property type="component" value="Unassembled WGS sequence"/>
</dbReference>
<dbReference type="NCBIfam" id="TIGR02532">
    <property type="entry name" value="IV_pilin_GFxxxE"/>
    <property type="match status" value="1"/>
</dbReference>
<keyword evidence="1" id="KW-0472">Membrane</keyword>
<keyword evidence="1" id="KW-0812">Transmembrane</keyword>
<accession>A0A146G8A7</accession>
<comment type="caution">
    <text evidence="2">The sequence shown here is derived from an EMBL/GenBank/DDBJ whole genome shotgun (WGS) entry which is preliminary data.</text>
</comment>
<dbReference type="EMBL" id="BDCO01000002">
    <property type="protein sequence ID" value="GAT32876.1"/>
    <property type="molecule type" value="Genomic_DNA"/>
</dbReference>
<dbReference type="Pfam" id="PF07963">
    <property type="entry name" value="N_methyl"/>
    <property type="match status" value="1"/>
</dbReference>
<dbReference type="OrthoDB" id="182569at2"/>
<evidence type="ECO:0000313" key="3">
    <source>
        <dbReference type="Proteomes" id="UP000076023"/>
    </source>
</evidence>
<feature type="transmembrane region" description="Helical" evidence="1">
    <location>
        <begin position="12"/>
        <end position="34"/>
    </location>
</feature>
<evidence type="ECO:0000256" key="1">
    <source>
        <dbReference type="SAM" id="Phobius"/>
    </source>
</evidence>
<dbReference type="InParanoid" id="A0A146G8A7"/>
<dbReference type="AlphaFoldDB" id="A0A146G8A7"/>
<dbReference type="STRING" id="690879.TSACC_21278"/>